<protein>
    <recommendedName>
        <fullName evidence="3">Methyltransferase domain-containing protein</fullName>
    </recommendedName>
</protein>
<accession>A0A7R9T7Q8</accession>
<feature type="compositionally biased region" description="Basic residues" evidence="1">
    <location>
        <begin position="37"/>
        <end position="56"/>
    </location>
</feature>
<sequence length="420" mass="43520">MPPAPIAAPNAAAPVAPRVPGRHPARRETRVASRPPPPRHHHRHLHHHHHRRRRRSVVATAAPADAKALMDVAGGVLGGGESRRLRFEVAMNNLDAETHGAYGEFPLTGLLSVLEHPAVAAALESEGSSSCSDDDGSRSVGGSSSEDESSSGSSRSAFRDALAIANDPSRAEPVLVDVGSGAGRLLLAAATMRPWRRVVGVEASKPLADLGAAAIRRLEAAGVLREGVAASTHADACLGAGGGGRMGTGATSTADAAVFASAIDAAAADLSSATLALAYSTAFPSEDGLRLPELSAALSAVMRRGAVAVTTDKWLVGERFAYEGMLKVIGEEGPEDVIRAFVWRLKGDAPGIGEDGKTFTGDALRDVVANEMKRVELEWMDDEDACSQNPEACGDLLLSLEEQLGPGEDDDGADAVEVLG</sequence>
<name>A0A7R9T7Q8_MICPS</name>
<feature type="compositionally biased region" description="Low complexity" evidence="1">
    <location>
        <begin position="7"/>
        <end position="19"/>
    </location>
</feature>
<organism evidence="2">
    <name type="scientific">Micromonas pusilla</name>
    <name type="common">Picoplanktonic green alga</name>
    <name type="synonym">Chromulina pusilla</name>
    <dbReference type="NCBI Taxonomy" id="38833"/>
    <lineage>
        <taxon>Eukaryota</taxon>
        <taxon>Viridiplantae</taxon>
        <taxon>Chlorophyta</taxon>
        <taxon>Mamiellophyceae</taxon>
        <taxon>Mamiellales</taxon>
        <taxon>Mamiellaceae</taxon>
        <taxon>Micromonas</taxon>
    </lineage>
</organism>
<evidence type="ECO:0000313" key="2">
    <source>
        <dbReference type="EMBL" id="CAD8227791.1"/>
    </source>
</evidence>
<feature type="region of interest" description="Disordered" evidence="1">
    <location>
        <begin position="1"/>
        <end position="61"/>
    </location>
</feature>
<dbReference type="InterPro" id="IPR029063">
    <property type="entry name" value="SAM-dependent_MTases_sf"/>
</dbReference>
<dbReference type="EMBL" id="HBDY01001184">
    <property type="protein sequence ID" value="CAD8227791.1"/>
    <property type="molecule type" value="Transcribed_RNA"/>
</dbReference>
<feature type="region of interest" description="Disordered" evidence="1">
    <location>
        <begin position="124"/>
        <end position="155"/>
    </location>
</feature>
<dbReference type="SUPFAM" id="SSF53335">
    <property type="entry name" value="S-adenosyl-L-methionine-dependent methyltransferases"/>
    <property type="match status" value="1"/>
</dbReference>
<gene>
    <name evidence="2" type="ORF">MPUS1402_LOCUS903</name>
</gene>
<evidence type="ECO:0008006" key="3">
    <source>
        <dbReference type="Google" id="ProtNLM"/>
    </source>
</evidence>
<feature type="compositionally biased region" description="Low complexity" evidence="1">
    <location>
        <begin position="138"/>
        <end position="155"/>
    </location>
</feature>
<reference evidence="2" key="1">
    <citation type="submission" date="2021-01" db="EMBL/GenBank/DDBJ databases">
        <authorList>
            <person name="Corre E."/>
            <person name="Pelletier E."/>
            <person name="Niang G."/>
            <person name="Scheremetjew M."/>
            <person name="Finn R."/>
            <person name="Kale V."/>
            <person name="Holt S."/>
            <person name="Cochrane G."/>
            <person name="Meng A."/>
            <person name="Brown T."/>
            <person name="Cohen L."/>
        </authorList>
    </citation>
    <scope>NUCLEOTIDE SEQUENCE</scope>
    <source>
        <strain evidence="2">RCC1614</strain>
    </source>
</reference>
<evidence type="ECO:0000256" key="1">
    <source>
        <dbReference type="SAM" id="MobiDB-lite"/>
    </source>
</evidence>
<dbReference type="AlphaFoldDB" id="A0A7R9T7Q8"/>
<dbReference type="Gene3D" id="3.40.50.150">
    <property type="entry name" value="Vaccinia Virus protein VP39"/>
    <property type="match status" value="1"/>
</dbReference>
<proteinExistence type="predicted"/>